<dbReference type="Proteomes" id="UP000735302">
    <property type="component" value="Unassembled WGS sequence"/>
</dbReference>
<accession>A0AAV4CIH0</accession>
<evidence type="ECO:0000256" key="1">
    <source>
        <dbReference type="SAM" id="MobiDB-lite"/>
    </source>
</evidence>
<dbReference type="AlphaFoldDB" id="A0AAV4CIH0"/>
<protein>
    <submittedName>
        <fullName evidence="2">Uncharacterized protein</fullName>
    </submittedName>
</protein>
<comment type="caution">
    <text evidence="2">The sequence shown here is derived from an EMBL/GenBank/DDBJ whole genome shotgun (WGS) entry which is preliminary data.</text>
</comment>
<proteinExistence type="predicted"/>
<reference evidence="2 3" key="1">
    <citation type="journal article" date="2021" name="Elife">
        <title>Chloroplast acquisition without the gene transfer in kleptoplastic sea slugs, Plakobranchus ocellatus.</title>
        <authorList>
            <person name="Maeda T."/>
            <person name="Takahashi S."/>
            <person name="Yoshida T."/>
            <person name="Shimamura S."/>
            <person name="Takaki Y."/>
            <person name="Nagai Y."/>
            <person name="Toyoda A."/>
            <person name="Suzuki Y."/>
            <person name="Arimoto A."/>
            <person name="Ishii H."/>
            <person name="Satoh N."/>
            <person name="Nishiyama T."/>
            <person name="Hasebe M."/>
            <person name="Maruyama T."/>
            <person name="Minagawa J."/>
            <person name="Obokata J."/>
            <person name="Shigenobu S."/>
        </authorList>
    </citation>
    <scope>NUCLEOTIDE SEQUENCE [LARGE SCALE GENOMIC DNA]</scope>
</reference>
<keyword evidence="3" id="KW-1185">Reference proteome</keyword>
<name>A0AAV4CIH0_9GAST</name>
<evidence type="ECO:0000313" key="2">
    <source>
        <dbReference type="EMBL" id="GFO30614.1"/>
    </source>
</evidence>
<evidence type="ECO:0000313" key="3">
    <source>
        <dbReference type="Proteomes" id="UP000735302"/>
    </source>
</evidence>
<feature type="region of interest" description="Disordered" evidence="1">
    <location>
        <begin position="58"/>
        <end position="88"/>
    </location>
</feature>
<organism evidence="2 3">
    <name type="scientific">Plakobranchus ocellatus</name>
    <dbReference type="NCBI Taxonomy" id="259542"/>
    <lineage>
        <taxon>Eukaryota</taxon>
        <taxon>Metazoa</taxon>
        <taxon>Spiralia</taxon>
        <taxon>Lophotrochozoa</taxon>
        <taxon>Mollusca</taxon>
        <taxon>Gastropoda</taxon>
        <taxon>Heterobranchia</taxon>
        <taxon>Euthyneura</taxon>
        <taxon>Panpulmonata</taxon>
        <taxon>Sacoglossa</taxon>
        <taxon>Placobranchoidea</taxon>
        <taxon>Plakobranchidae</taxon>
        <taxon>Plakobranchus</taxon>
    </lineage>
</organism>
<sequence length="88" mass="10083">MAFEPKLNLPCAFTSDYKVGHLTRHHLDQKVISSGTGHRPLTPRHKCLHMCHKRVKKVDDDNDDDDDEDDDDDDGDDNDDDDVMHAKI</sequence>
<dbReference type="EMBL" id="BLXT01006250">
    <property type="protein sequence ID" value="GFO30614.1"/>
    <property type="molecule type" value="Genomic_DNA"/>
</dbReference>
<feature type="compositionally biased region" description="Acidic residues" evidence="1">
    <location>
        <begin position="60"/>
        <end position="82"/>
    </location>
</feature>
<gene>
    <name evidence="2" type="ORF">PoB_005711900</name>
</gene>